<evidence type="ECO:0000313" key="20">
    <source>
        <dbReference type="Proteomes" id="UP001142055"/>
    </source>
</evidence>
<accession>A0A9Q0RR20</accession>
<dbReference type="GO" id="GO:0005737">
    <property type="term" value="C:cytoplasm"/>
    <property type="evidence" value="ECO:0007669"/>
    <property type="project" value="UniProtKB-SubCell"/>
</dbReference>
<dbReference type="GO" id="GO:0031625">
    <property type="term" value="F:ubiquitin protein ligase binding"/>
    <property type="evidence" value="ECO:0007669"/>
    <property type="project" value="InterPro"/>
</dbReference>
<dbReference type="Gene3D" id="3.30.230.130">
    <property type="entry name" value="Cullin, Chain C, Domain 2"/>
    <property type="match status" value="1"/>
</dbReference>
<dbReference type="InterPro" id="IPR001373">
    <property type="entry name" value="Cullin_N"/>
</dbReference>
<comment type="pathway">
    <text evidence="3">Protein modification; protein ubiquitination.</text>
</comment>
<dbReference type="Gene3D" id="1.20.1310.10">
    <property type="entry name" value="Cullin Repeats"/>
    <property type="match status" value="4"/>
</dbReference>
<protein>
    <recommendedName>
        <fullName evidence="15">Cullin-4</fullName>
    </recommendedName>
    <alternativeName>
        <fullName evidence="14">Cullin-4B</fullName>
    </alternativeName>
</protein>
<evidence type="ECO:0000256" key="13">
    <source>
        <dbReference type="ARBA" id="ARBA00023306"/>
    </source>
</evidence>
<dbReference type="SMART" id="SM00884">
    <property type="entry name" value="Cullin_Nedd8"/>
    <property type="match status" value="1"/>
</dbReference>
<dbReference type="InterPro" id="IPR016159">
    <property type="entry name" value="Cullin_repeat-like_dom_sf"/>
</dbReference>
<dbReference type="SUPFAM" id="SSF74788">
    <property type="entry name" value="Cullin repeat-like"/>
    <property type="match status" value="1"/>
</dbReference>
<dbReference type="Pfam" id="PF10557">
    <property type="entry name" value="Cullin_Nedd8"/>
    <property type="match status" value="1"/>
</dbReference>
<organism evidence="19 20">
    <name type="scientific">Blomia tropicalis</name>
    <name type="common">Mite</name>
    <dbReference type="NCBI Taxonomy" id="40697"/>
    <lineage>
        <taxon>Eukaryota</taxon>
        <taxon>Metazoa</taxon>
        <taxon>Ecdysozoa</taxon>
        <taxon>Arthropoda</taxon>
        <taxon>Chelicerata</taxon>
        <taxon>Arachnida</taxon>
        <taxon>Acari</taxon>
        <taxon>Acariformes</taxon>
        <taxon>Sarcoptiformes</taxon>
        <taxon>Astigmata</taxon>
        <taxon>Glycyphagoidea</taxon>
        <taxon>Echimyopodidae</taxon>
        <taxon>Blomia</taxon>
    </lineage>
</organism>
<evidence type="ECO:0000256" key="8">
    <source>
        <dbReference type="ARBA" id="ARBA00022763"/>
    </source>
</evidence>
<evidence type="ECO:0000256" key="7">
    <source>
        <dbReference type="ARBA" id="ARBA00022553"/>
    </source>
</evidence>
<dbReference type="InterPro" id="IPR019559">
    <property type="entry name" value="Cullin_neddylation_domain"/>
</dbReference>
<dbReference type="InterPro" id="IPR045093">
    <property type="entry name" value="Cullin"/>
</dbReference>
<sequence>MNDSMSFQTENCENLTFTNKRNNVDQTSLQKTNVSRKLVIKNFANPQLPEDYLAQTWEKLDQAIVSIQNSKSVNISLEELYQAVQNLCSHKMASNIYEKLKLLTEDHVSNIIRQFLEPCHDNVSFLRMIEKCWDSFCHQMVMIRCIFLYLDRTYVLQNAHIFSIWDMGLEIFREQIVFNKNAQSRITDSLLNLIDKERRGEKIDRILMKNLLRMLSDLLLYNELFENKFLRETQQQYMIESGRNIQSMSVSEYLTYIEKRLFEENERIATYLDRSSSKRLIQIVEKELIYDHVDTLFRMQFEKLFDQQQIGFLRLAYDLLNRIPDGSHKLCLQFNIYVKNRGKSIVTSTPEKDKTMVQELLDFKEQMDEIVNNCFNKNEKFVNSLKEAFEYFINQRTNKPAELIAKFIDGKLRSGNKESSEEEFERLLDKVMVIFRFIYGKDIFEAFYKKDLAKRLLVGKSASVDAEKSMLSKLKQECGSAFTSKLEGMFKDMELSRELMHSFKQYLHHTNPSATIDMNVSILTTGYWPTYQPLDMVLPDDLLQYEQMFAKFYLSKHMGRRLQWQRKLGHCVLTAFFDNGVKELQVSFLQGLILLLFNENELMFDLNDIRKKISDPNRTFDESELRRTLQSLACGKARVLNKVPKGRDIDDNDKFVLNTAFKNKLFRVKINQVQMRETPEENNDTQERVFQDRHYQIDAAVVRIMKTRKSLQHNLLVSEIYKQIKFPATPTEMKKRIENLIERDYLQRDKENTNTYHYVA</sequence>
<comment type="similarity">
    <text evidence="4 16 17">Belongs to the cullin family.</text>
</comment>
<keyword evidence="13" id="KW-0131">Cell cycle</keyword>
<dbReference type="FunFam" id="1.20.1310.10:FF:000001">
    <property type="entry name" value="Cullin 3"/>
    <property type="match status" value="1"/>
</dbReference>
<evidence type="ECO:0000256" key="12">
    <source>
        <dbReference type="ARBA" id="ARBA00023242"/>
    </source>
</evidence>
<dbReference type="SMART" id="SM00182">
    <property type="entry name" value="CULLIN"/>
    <property type="match status" value="1"/>
</dbReference>
<dbReference type="InterPro" id="IPR036390">
    <property type="entry name" value="WH_DNA-bd_sf"/>
</dbReference>
<keyword evidence="10" id="KW-0832">Ubl conjugation</keyword>
<evidence type="ECO:0000256" key="17">
    <source>
        <dbReference type="RuleBase" id="RU003829"/>
    </source>
</evidence>
<dbReference type="InterPro" id="IPR036388">
    <property type="entry name" value="WH-like_DNA-bd_sf"/>
</dbReference>
<evidence type="ECO:0000256" key="3">
    <source>
        <dbReference type="ARBA" id="ARBA00004906"/>
    </source>
</evidence>
<dbReference type="GO" id="GO:0005634">
    <property type="term" value="C:nucleus"/>
    <property type="evidence" value="ECO:0007669"/>
    <property type="project" value="UniProtKB-SubCell"/>
</dbReference>
<keyword evidence="5" id="KW-0963">Cytoplasm</keyword>
<evidence type="ECO:0000256" key="14">
    <source>
        <dbReference type="ARBA" id="ARBA00068305"/>
    </source>
</evidence>
<dbReference type="Pfam" id="PF00888">
    <property type="entry name" value="Cullin"/>
    <property type="match status" value="1"/>
</dbReference>
<dbReference type="Pfam" id="PF26557">
    <property type="entry name" value="Cullin_AB"/>
    <property type="match status" value="1"/>
</dbReference>
<evidence type="ECO:0000259" key="18">
    <source>
        <dbReference type="PROSITE" id="PS50069"/>
    </source>
</evidence>
<dbReference type="GO" id="GO:0006511">
    <property type="term" value="P:ubiquitin-dependent protein catabolic process"/>
    <property type="evidence" value="ECO:0007669"/>
    <property type="project" value="InterPro"/>
</dbReference>
<evidence type="ECO:0000256" key="2">
    <source>
        <dbReference type="ARBA" id="ARBA00004496"/>
    </source>
</evidence>
<comment type="subcellular location">
    <subcellularLocation>
        <location evidence="2">Cytoplasm</location>
    </subcellularLocation>
    <subcellularLocation>
        <location evidence="1">Nucleus</location>
    </subcellularLocation>
</comment>
<evidence type="ECO:0000256" key="15">
    <source>
        <dbReference type="ARBA" id="ARBA00069613"/>
    </source>
</evidence>
<dbReference type="GO" id="GO:0016567">
    <property type="term" value="P:protein ubiquitination"/>
    <property type="evidence" value="ECO:0007669"/>
    <property type="project" value="UniProtKB-ARBA"/>
</dbReference>
<evidence type="ECO:0000256" key="9">
    <source>
        <dbReference type="ARBA" id="ARBA00022786"/>
    </source>
</evidence>
<dbReference type="PROSITE" id="PS50069">
    <property type="entry name" value="CULLIN_2"/>
    <property type="match status" value="1"/>
</dbReference>
<dbReference type="GO" id="GO:0031465">
    <property type="term" value="C:Cul4B-RING E3 ubiquitin ligase complex"/>
    <property type="evidence" value="ECO:0007669"/>
    <property type="project" value="UniProtKB-ARBA"/>
</dbReference>
<dbReference type="SUPFAM" id="SSF46785">
    <property type="entry name" value="Winged helix' DNA-binding domain"/>
    <property type="match status" value="1"/>
</dbReference>
<dbReference type="FunFam" id="3.30.230.130:FF:000001">
    <property type="entry name" value="Cullin 4A"/>
    <property type="match status" value="1"/>
</dbReference>
<comment type="caution">
    <text evidence="19">The sequence shown here is derived from an EMBL/GenBank/DDBJ whole genome shotgun (WGS) entry which is preliminary data.</text>
</comment>
<proteinExistence type="inferred from homology"/>
<dbReference type="GO" id="GO:0042254">
    <property type="term" value="P:ribosome biogenesis"/>
    <property type="evidence" value="ECO:0007669"/>
    <property type="project" value="UniProtKB-ARBA"/>
</dbReference>
<dbReference type="AlphaFoldDB" id="A0A9Q0RR20"/>
<dbReference type="InterPro" id="IPR016158">
    <property type="entry name" value="Cullin_homology"/>
</dbReference>
<evidence type="ECO:0000313" key="19">
    <source>
        <dbReference type="EMBL" id="KAJ6223326.1"/>
    </source>
</evidence>
<dbReference type="FunFam" id="1.20.1310.10:FF:000059">
    <property type="entry name" value="Cullin-4B"/>
    <property type="match status" value="1"/>
</dbReference>
<name>A0A9Q0RR20_BLOTA</name>
<dbReference type="OMA" id="NYQEQTW"/>
<keyword evidence="9" id="KW-0833">Ubl conjugation pathway</keyword>
<dbReference type="GO" id="GO:0031464">
    <property type="term" value="C:Cul4A-RING E3 ubiquitin ligase complex"/>
    <property type="evidence" value="ECO:0007669"/>
    <property type="project" value="UniProtKB-ARBA"/>
</dbReference>
<dbReference type="Gene3D" id="1.10.10.10">
    <property type="entry name" value="Winged helix-like DNA-binding domain superfamily/Winged helix DNA-binding domain"/>
    <property type="match status" value="1"/>
</dbReference>
<evidence type="ECO:0000256" key="1">
    <source>
        <dbReference type="ARBA" id="ARBA00004123"/>
    </source>
</evidence>
<dbReference type="FunFam" id="1.10.10.10:FF:000050">
    <property type="entry name" value="Cullin 4B"/>
    <property type="match status" value="1"/>
</dbReference>
<dbReference type="EMBL" id="JAPWDV010000001">
    <property type="protein sequence ID" value="KAJ6223326.1"/>
    <property type="molecule type" value="Genomic_DNA"/>
</dbReference>
<dbReference type="FunFam" id="1.20.1310.10:FF:000004">
    <property type="entry name" value="Cullin 4B"/>
    <property type="match status" value="1"/>
</dbReference>
<dbReference type="Proteomes" id="UP001142055">
    <property type="component" value="Chromosome 1"/>
</dbReference>
<keyword evidence="12" id="KW-0539">Nucleus</keyword>
<feature type="domain" description="Cullin family profile" evidence="18">
    <location>
        <begin position="399"/>
        <end position="633"/>
    </location>
</feature>
<dbReference type="SUPFAM" id="SSF75632">
    <property type="entry name" value="Cullin homology domain"/>
    <property type="match status" value="1"/>
</dbReference>
<dbReference type="PANTHER" id="PTHR11932">
    <property type="entry name" value="CULLIN"/>
    <property type="match status" value="1"/>
</dbReference>
<gene>
    <name evidence="19" type="ORF">RDWZM_001871</name>
</gene>
<keyword evidence="11" id="KW-0234">DNA repair</keyword>
<dbReference type="InterPro" id="IPR036317">
    <property type="entry name" value="Cullin_homology_sf"/>
</dbReference>
<keyword evidence="7" id="KW-0597">Phosphoprotein</keyword>
<evidence type="ECO:0000256" key="5">
    <source>
        <dbReference type="ARBA" id="ARBA00022490"/>
    </source>
</evidence>
<keyword evidence="20" id="KW-1185">Reference proteome</keyword>
<evidence type="ECO:0000256" key="16">
    <source>
        <dbReference type="PROSITE-ProRule" id="PRU00330"/>
    </source>
</evidence>
<evidence type="ECO:0000256" key="11">
    <source>
        <dbReference type="ARBA" id="ARBA00023204"/>
    </source>
</evidence>
<evidence type="ECO:0000256" key="10">
    <source>
        <dbReference type="ARBA" id="ARBA00022843"/>
    </source>
</evidence>
<dbReference type="FunFam" id="1.20.1310.10:FF:000003">
    <property type="entry name" value="Cullin 4A"/>
    <property type="match status" value="1"/>
</dbReference>
<reference evidence="19" key="1">
    <citation type="submission" date="2022-12" db="EMBL/GenBank/DDBJ databases">
        <title>Genome assemblies of Blomia tropicalis.</title>
        <authorList>
            <person name="Cui Y."/>
        </authorList>
    </citation>
    <scope>NUCLEOTIDE SEQUENCE</scope>
    <source>
        <tissue evidence="19">Adult mites</tissue>
    </source>
</reference>
<evidence type="ECO:0000256" key="4">
    <source>
        <dbReference type="ARBA" id="ARBA00006019"/>
    </source>
</evidence>
<evidence type="ECO:0000256" key="6">
    <source>
        <dbReference type="ARBA" id="ARBA00022499"/>
    </source>
</evidence>
<keyword evidence="8" id="KW-0227">DNA damage</keyword>
<dbReference type="InterPro" id="IPR059120">
    <property type="entry name" value="Cullin-like_AB"/>
</dbReference>
<keyword evidence="6" id="KW-1017">Isopeptide bond</keyword>
<dbReference type="GO" id="GO:0006281">
    <property type="term" value="P:DNA repair"/>
    <property type="evidence" value="ECO:0007669"/>
    <property type="project" value="UniProtKB-KW"/>
</dbReference>